<keyword evidence="6" id="KW-0833">Ubl conjugation pathway</keyword>
<dbReference type="GO" id="GO:0005634">
    <property type="term" value="C:nucleus"/>
    <property type="evidence" value="ECO:0007669"/>
    <property type="project" value="UniProtKB-SubCell"/>
</dbReference>
<keyword evidence="7" id="KW-0378">Hydrolase</keyword>
<evidence type="ECO:0000256" key="10">
    <source>
        <dbReference type="SAM" id="MobiDB-lite"/>
    </source>
</evidence>
<reference evidence="12 13" key="1">
    <citation type="submission" date="2009-11" db="EMBL/GenBank/DDBJ databases">
        <title>Annotation of Allomyces macrogynus ATCC 38327.</title>
        <authorList>
            <consortium name="The Broad Institute Genome Sequencing Platform"/>
            <person name="Russ C."/>
            <person name="Cuomo C."/>
            <person name="Burger G."/>
            <person name="Gray M.W."/>
            <person name="Holland P.W.H."/>
            <person name="King N."/>
            <person name="Lang F.B.F."/>
            <person name="Roger A.J."/>
            <person name="Ruiz-Trillo I."/>
            <person name="Young S.K."/>
            <person name="Zeng Q."/>
            <person name="Gargeya S."/>
            <person name="Fitzgerald M."/>
            <person name="Haas B."/>
            <person name="Abouelleil A."/>
            <person name="Alvarado L."/>
            <person name="Arachchi H.M."/>
            <person name="Berlin A."/>
            <person name="Chapman S.B."/>
            <person name="Gearin G."/>
            <person name="Goldberg J."/>
            <person name="Griggs A."/>
            <person name="Gujja S."/>
            <person name="Hansen M."/>
            <person name="Heiman D."/>
            <person name="Howarth C."/>
            <person name="Larimer J."/>
            <person name="Lui A."/>
            <person name="MacDonald P.J.P."/>
            <person name="McCowen C."/>
            <person name="Montmayeur A."/>
            <person name="Murphy C."/>
            <person name="Neiman D."/>
            <person name="Pearson M."/>
            <person name="Priest M."/>
            <person name="Roberts A."/>
            <person name="Saif S."/>
            <person name="Shea T."/>
            <person name="Sisk P."/>
            <person name="Stolte C."/>
            <person name="Sykes S."/>
            <person name="Wortman J."/>
            <person name="Nusbaum C."/>
            <person name="Birren B."/>
        </authorList>
    </citation>
    <scope>NUCLEOTIDE SEQUENCE [LARGE SCALE GENOMIC DNA]</scope>
    <source>
        <strain evidence="12 13">ATCC 38327</strain>
    </source>
</reference>
<evidence type="ECO:0000313" key="12">
    <source>
        <dbReference type="EMBL" id="KNE57600.1"/>
    </source>
</evidence>
<dbReference type="AlphaFoldDB" id="A0A0L0S568"/>
<evidence type="ECO:0000256" key="7">
    <source>
        <dbReference type="ARBA" id="ARBA00022801"/>
    </source>
</evidence>
<evidence type="ECO:0000256" key="6">
    <source>
        <dbReference type="ARBA" id="ARBA00022786"/>
    </source>
</evidence>
<gene>
    <name evidence="12" type="ORF">AMAG_03290</name>
</gene>
<reference evidence="13" key="2">
    <citation type="submission" date="2009-11" db="EMBL/GenBank/DDBJ databases">
        <title>The Genome Sequence of Allomyces macrogynus strain ATCC 38327.</title>
        <authorList>
            <consortium name="The Broad Institute Genome Sequencing Platform"/>
            <person name="Russ C."/>
            <person name="Cuomo C."/>
            <person name="Shea T."/>
            <person name="Young S.K."/>
            <person name="Zeng Q."/>
            <person name="Koehrsen M."/>
            <person name="Haas B."/>
            <person name="Borodovsky M."/>
            <person name="Guigo R."/>
            <person name="Alvarado L."/>
            <person name="Berlin A."/>
            <person name="Borenstein D."/>
            <person name="Chen Z."/>
            <person name="Engels R."/>
            <person name="Freedman E."/>
            <person name="Gellesch M."/>
            <person name="Goldberg J."/>
            <person name="Griggs A."/>
            <person name="Gujja S."/>
            <person name="Heiman D."/>
            <person name="Hepburn T."/>
            <person name="Howarth C."/>
            <person name="Jen D."/>
            <person name="Larson L."/>
            <person name="Lewis B."/>
            <person name="Mehta T."/>
            <person name="Park D."/>
            <person name="Pearson M."/>
            <person name="Roberts A."/>
            <person name="Saif S."/>
            <person name="Shenoy N."/>
            <person name="Sisk P."/>
            <person name="Stolte C."/>
            <person name="Sykes S."/>
            <person name="Walk T."/>
            <person name="White J."/>
            <person name="Yandava C."/>
            <person name="Burger G."/>
            <person name="Gray M.W."/>
            <person name="Holland P.W.H."/>
            <person name="King N."/>
            <person name="Lang F.B.F."/>
            <person name="Roger A.J."/>
            <person name="Ruiz-Trillo I."/>
            <person name="Lander E."/>
            <person name="Nusbaum C."/>
        </authorList>
    </citation>
    <scope>NUCLEOTIDE SEQUENCE [LARGE SCALE GENOMIC DNA]</scope>
    <source>
        <strain evidence="13">ATCC 38327</strain>
    </source>
</reference>
<dbReference type="OrthoDB" id="6287070at2759"/>
<dbReference type="InterPro" id="IPR018200">
    <property type="entry name" value="USP_CS"/>
</dbReference>
<dbReference type="GO" id="GO:0005829">
    <property type="term" value="C:cytosol"/>
    <property type="evidence" value="ECO:0007669"/>
    <property type="project" value="TreeGrafter"/>
</dbReference>
<keyword evidence="5" id="KW-0645">Protease</keyword>
<keyword evidence="9" id="KW-0539">Nucleus</keyword>
<evidence type="ECO:0000256" key="8">
    <source>
        <dbReference type="ARBA" id="ARBA00022807"/>
    </source>
</evidence>
<dbReference type="SUPFAM" id="SSF54001">
    <property type="entry name" value="Cysteine proteinases"/>
    <property type="match status" value="1"/>
</dbReference>
<feature type="region of interest" description="Disordered" evidence="10">
    <location>
        <begin position="158"/>
        <end position="202"/>
    </location>
</feature>
<evidence type="ECO:0000256" key="1">
    <source>
        <dbReference type="ARBA" id="ARBA00000707"/>
    </source>
</evidence>
<evidence type="ECO:0000256" key="4">
    <source>
        <dbReference type="ARBA" id="ARBA00012759"/>
    </source>
</evidence>
<evidence type="ECO:0000256" key="9">
    <source>
        <dbReference type="ARBA" id="ARBA00023242"/>
    </source>
</evidence>
<dbReference type="InterPro" id="IPR038765">
    <property type="entry name" value="Papain-like_cys_pep_sf"/>
</dbReference>
<dbReference type="EC" id="3.4.19.12" evidence="4"/>
<dbReference type="InterPro" id="IPR028889">
    <property type="entry name" value="USP"/>
</dbReference>
<comment type="subcellular location">
    <subcellularLocation>
        <location evidence="2">Nucleus</location>
    </subcellularLocation>
</comment>
<proteinExistence type="inferred from homology"/>
<protein>
    <recommendedName>
        <fullName evidence="4">ubiquitinyl hydrolase 1</fullName>
        <ecNumber evidence="4">3.4.19.12</ecNumber>
    </recommendedName>
</protein>
<dbReference type="Gene3D" id="3.90.70.10">
    <property type="entry name" value="Cysteine proteinases"/>
    <property type="match status" value="2"/>
</dbReference>
<evidence type="ECO:0000256" key="2">
    <source>
        <dbReference type="ARBA" id="ARBA00004123"/>
    </source>
</evidence>
<dbReference type="GO" id="GO:0006508">
    <property type="term" value="P:proteolysis"/>
    <property type="evidence" value="ECO:0007669"/>
    <property type="project" value="UniProtKB-KW"/>
</dbReference>
<evidence type="ECO:0000259" key="11">
    <source>
        <dbReference type="PROSITE" id="PS50235"/>
    </source>
</evidence>
<name>A0A0L0S568_ALLM3</name>
<dbReference type="InterPro" id="IPR050164">
    <property type="entry name" value="Peptidase_C19"/>
</dbReference>
<dbReference type="PANTHER" id="PTHR24006:SF722">
    <property type="entry name" value="UBIQUITIN CARBOXYL-TERMINAL HYDROLASE 48"/>
    <property type="match status" value="1"/>
</dbReference>
<keyword evidence="8" id="KW-0788">Thiol protease</keyword>
<dbReference type="STRING" id="578462.A0A0L0S568"/>
<dbReference type="GO" id="GO:0004843">
    <property type="term" value="F:cysteine-type deubiquitinase activity"/>
    <property type="evidence" value="ECO:0007669"/>
    <property type="project" value="UniProtKB-EC"/>
</dbReference>
<evidence type="ECO:0000256" key="5">
    <source>
        <dbReference type="ARBA" id="ARBA00022670"/>
    </source>
</evidence>
<evidence type="ECO:0000313" key="13">
    <source>
        <dbReference type="Proteomes" id="UP000054350"/>
    </source>
</evidence>
<dbReference type="VEuPathDB" id="FungiDB:AMAG_03290"/>
<dbReference type="GO" id="GO:0016579">
    <property type="term" value="P:protein deubiquitination"/>
    <property type="evidence" value="ECO:0007669"/>
    <property type="project" value="InterPro"/>
</dbReference>
<dbReference type="PANTHER" id="PTHR24006">
    <property type="entry name" value="UBIQUITIN CARBOXYL-TERMINAL HYDROLASE"/>
    <property type="match status" value="1"/>
</dbReference>
<dbReference type="Proteomes" id="UP000054350">
    <property type="component" value="Unassembled WGS sequence"/>
</dbReference>
<dbReference type="PROSITE" id="PS00972">
    <property type="entry name" value="USP_1"/>
    <property type="match status" value="1"/>
</dbReference>
<evidence type="ECO:0000256" key="3">
    <source>
        <dbReference type="ARBA" id="ARBA00009085"/>
    </source>
</evidence>
<dbReference type="PROSITE" id="PS50235">
    <property type="entry name" value="USP_3"/>
    <property type="match status" value="1"/>
</dbReference>
<dbReference type="OMA" id="TIDFNRF"/>
<keyword evidence="13" id="KW-1185">Reference proteome</keyword>
<sequence length="606" mass="66136">MYPARAQAAPPLPPPPATHHTRRPSLKQLFPSWPGHSRAPVTNAEDHERAVSALLDLIPENCPVATRAHAEWALAATGGMSVRAAAQYLEDWSEALAGAIHPPDLATAPATLRGIENSGNTCYVDSLVFALFACSDALDAVLTQDLSIRPVEVPVAAGASSDADDDDFPLAKTVEGPDAPSPPETGPALEPASLAPPPPTPEELHRAALLQNVQTLLVLVVNRLRKGHLVTKYDVRHLEAAIKALWRDVGTNAGLIGHQEDVSELFLLLVQCFKAPSLPLWQTIYHGGRADANDDMRIVTERCLALAIPDPKCKDPVHLEQLLASYFFDNRVSQIWRKVPKRHARGPVDQVPRVRRFDSSVSVESFMTTKVDGWSMMKLLPFLAGEDEAGERSTLLLPSSHTADQRMLVPMVLKRYYLKDQGPGKPPLPKRCARQVLVPMDIRFDAFTTDSSSSDNLAAPQHAGSTLVLRAVICHLGESPTAGHFVTYVNATPPTCTDEASTAAAAGPTWLRFDGVKDEGKIQCFTTTAAITRQFMDEVAKNAYMLFYEWVPASQSTVVADESETDVLVAASSTQDTEDGHLALEMQLKEYRKRRGLGRRDECLIM</sequence>
<feature type="domain" description="USP" evidence="11">
    <location>
        <begin position="113"/>
        <end position="551"/>
    </location>
</feature>
<dbReference type="EMBL" id="GG745331">
    <property type="protein sequence ID" value="KNE57600.1"/>
    <property type="molecule type" value="Genomic_DNA"/>
</dbReference>
<dbReference type="eggNOG" id="ENOG502RZJR">
    <property type="taxonomic scope" value="Eukaryota"/>
</dbReference>
<comment type="catalytic activity">
    <reaction evidence="1">
        <text>Thiol-dependent hydrolysis of ester, thioester, amide, peptide and isopeptide bonds formed by the C-terminal Gly of ubiquitin (a 76-residue protein attached to proteins as an intracellular targeting signal).</text>
        <dbReference type="EC" id="3.4.19.12"/>
    </reaction>
</comment>
<dbReference type="InterPro" id="IPR001394">
    <property type="entry name" value="Peptidase_C19_UCH"/>
</dbReference>
<dbReference type="Pfam" id="PF00443">
    <property type="entry name" value="UCH"/>
    <property type="match status" value="1"/>
</dbReference>
<comment type="similarity">
    <text evidence="3">Belongs to the peptidase C19 family.</text>
</comment>
<accession>A0A0L0S568</accession>
<organism evidence="12 13">
    <name type="scientific">Allomyces macrogynus (strain ATCC 38327)</name>
    <name type="common">Allomyces javanicus var. macrogynus</name>
    <dbReference type="NCBI Taxonomy" id="578462"/>
    <lineage>
        <taxon>Eukaryota</taxon>
        <taxon>Fungi</taxon>
        <taxon>Fungi incertae sedis</taxon>
        <taxon>Blastocladiomycota</taxon>
        <taxon>Blastocladiomycetes</taxon>
        <taxon>Blastocladiales</taxon>
        <taxon>Blastocladiaceae</taxon>
        <taxon>Allomyces</taxon>
    </lineage>
</organism>
<feature type="region of interest" description="Disordered" evidence="10">
    <location>
        <begin position="1"/>
        <end position="40"/>
    </location>
</feature>